<dbReference type="KEGG" id="aalg:AREALGSMS7_03063"/>
<protein>
    <submittedName>
        <fullName evidence="1">Uncharacterized protein</fullName>
    </submittedName>
</protein>
<evidence type="ECO:0000313" key="1">
    <source>
        <dbReference type="EMBL" id="ASO06494.1"/>
    </source>
</evidence>
<dbReference type="EMBL" id="CP022515">
    <property type="protein sequence ID" value="ASO06494.1"/>
    <property type="molecule type" value="Genomic_DNA"/>
</dbReference>
<sequence length="33" mass="3800">MVLNLGAKIGLMNAQRNDIGHFRLWIDVNLYVD</sequence>
<proteinExistence type="predicted"/>
<accession>A0A221UYQ2</accession>
<reference evidence="1 2" key="1">
    <citation type="submission" date="2017-07" db="EMBL/GenBank/DDBJ databases">
        <title>Genome Sequence of Arenibacter algicola Strain SMS7 Isolated from a culture of the Diatom Skeletonema marinoi.</title>
        <authorList>
            <person name="Topel M."/>
            <person name="Pinder M.I.M."/>
            <person name="Johansson O.N."/>
            <person name="Kourtchenko O."/>
            <person name="Godhe A."/>
            <person name="Clarke A.K."/>
        </authorList>
    </citation>
    <scope>NUCLEOTIDE SEQUENCE [LARGE SCALE GENOMIC DNA]</scope>
    <source>
        <strain evidence="1 2">SMS7</strain>
    </source>
</reference>
<name>A0A221UYQ2_9FLAO</name>
<dbReference type="AlphaFoldDB" id="A0A221UYQ2"/>
<gene>
    <name evidence="1" type="ORF">AREALGSMS7_03063</name>
</gene>
<evidence type="ECO:0000313" key="2">
    <source>
        <dbReference type="Proteomes" id="UP000204551"/>
    </source>
</evidence>
<dbReference type="Proteomes" id="UP000204551">
    <property type="component" value="Chromosome"/>
</dbReference>
<organism evidence="1 2">
    <name type="scientific">Arenibacter algicola</name>
    <dbReference type="NCBI Taxonomy" id="616991"/>
    <lineage>
        <taxon>Bacteria</taxon>
        <taxon>Pseudomonadati</taxon>
        <taxon>Bacteroidota</taxon>
        <taxon>Flavobacteriia</taxon>
        <taxon>Flavobacteriales</taxon>
        <taxon>Flavobacteriaceae</taxon>
        <taxon>Arenibacter</taxon>
    </lineage>
</organism>